<sequence length="257" mass="28739">MATPNQNQPPPPIPVLAVSDETDPRLHSPTVRERQGHVALVIGCGDLPTGYLEFLADALNRPVYYVLGNHADELRRGCCRSEAAKPMGAIDLGGRVVRDPRTGLILAGFPGSPRYGEHEPAQYAEREIWWMIAKMAPRLLWNRLRHGRGLDVLVTHAPPRHVNDREDPAHRGYEALRPFLRWFRPPVHLHGHVHLYDRSLPSEERFEATRVINVFPYKVVELEPFAASAPAPVPAPDRATPRMARRTAPGSASTETP</sequence>
<accession>A0A6J4U8Y2</accession>
<reference evidence="3" key="1">
    <citation type="submission" date="2020-02" db="EMBL/GenBank/DDBJ databases">
        <authorList>
            <person name="Meier V. D."/>
        </authorList>
    </citation>
    <scope>NUCLEOTIDE SEQUENCE</scope>
    <source>
        <strain evidence="3">AVDCRST_MAG59</strain>
    </source>
</reference>
<evidence type="ECO:0000256" key="1">
    <source>
        <dbReference type="SAM" id="MobiDB-lite"/>
    </source>
</evidence>
<dbReference type="InterPro" id="IPR004843">
    <property type="entry name" value="Calcineurin-like_PHP"/>
</dbReference>
<dbReference type="EMBL" id="CADCWF010000064">
    <property type="protein sequence ID" value="CAA9543800.1"/>
    <property type="molecule type" value="Genomic_DNA"/>
</dbReference>
<dbReference type="SUPFAM" id="SSF56300">
    <property type="entry name" value="Metallo-dependent phosphatases"/>
    <property type="match status" value="1"/>
</dbReference>
<proteinExistence type="predicted"/>
<gene>
    <name evidence="3" type="ORF">AVDCRST_MAG59-1083</name>
</gene>
<feature type="compositionally biased region" description="Low complexity" evidence="1">
    <location>
        <begin position="229"/>
        <end position="249"/>
    </location>
</feature>
<dbReference type="InterPro" id="IPR029052">
    <property type="entry name" value="Metallo-depent_PP-like"/>
</dbReference>
<name>A0A6J4U8Y2_9BACT</name>
<feature type="region of interest" description="Disordered" evidence="1">
    <location>
        <begin position="229"/>
        <end position="257"/>
    </location>
</feature>
<protein>
    <recommendedName>
        <fullName evidence="2">Calcineurin-like phosphoesterase domain-containing protein</fullName>
    </recommendedName>
</protein>
<evidence type="ECO:0000259" key="2">
    <source>
        <dbReference type="Pfam" id="PF00149"/>
    </source>
</evidence>
<organism evidence="3">
    <name type="scientific">uncultured Thermomicrobiales bacterium</name>
    <dbReference type="NCBI Taxonomy" id="1645740"/>
    <lineage>
        <taxon>Bacteria</taxon>
        <taxon>Pseudomonadati</taxon>
        <taxon>Thermomicrobiota</taxon>
        <taxon>Thermomicrobia</taxon>
        <taxon>Thermomicrobiales</taxon>
        <taxon>environmental samples</taxon>
    </lineage>
</organism>
<feature type="domain" description="Calcineurin-like phosphoesterase" evidence="2">
    <location>
        <begin position="42"/>
        <end position="195"/>
    </location>
</feature>
<dbReference type="Pfam" id="PF00149">
    <property type="entry name" value="Metallophos"/>
    <property type="match status" value="1"/>
</dbReference>
<dbReference type="Gene3D" id="3.60.21.10">
    <property type="match status" value="1"/>
</dbReference>
<dbReference type="GO" id="GO:0016787">
    <property type="term" value="F:hydrolase activity"/>
    <property type="evidence" value="ECO:0007669"/>
    <property type="project" value="InterPro"/>
</dbReference>
<dbReference type="AlphaFoldDB" id="A0A6J4U8Y2"/>
<evidence type="ECO:0000313" key="3">
    <source>
        <dbReference type="EMBL" id="CAA9543800.1"/>
    </source>
</evidence>